<name>A0AAE2SXH2_RHILE</name>
<gene>
    <name evidence="7" type="ORF">GGE16_003489</name>
</gene>
<dbReference type="SUPFAM" id="SSF46785">
    <property type="entry name" value="Winged helix' DNA-binding domain"/>
    <property type="match status" value="1"/>
</dbReference>
<dbReference type="RefSeq" id="WP_183608250.1">
    <property type="nucleotide sequence ID" value="NZ_JACHAZ010000001.1"/>
</dbReference>
<evidence type="ECO:0000256" key="2">
    <source>
        <dbReference type="ARBA" id="ARBA00023015"/>
    </source>
</evidence>
<evidence type="ECO:0000313" key="7">
    <source>
        <dbReference type="EMBL" id="MBB4291430.1"/>
    </source>
</evidence>
<reference evidence="7 8" key="1">
    <citation type="submission" date="2020-08" db="EMBL/GenBank/DDBJ databases">
        <title>Genomic Encyclopedia of Type Strains, Phase IV (KMG-V): Genome sequencing to study the core and pangenomes of soil and plant-associated prokaryotes.</title>
        <authorList>
            <person name="Whitman W."/>
        </authorList>
    </citation>
    <scope>NUCLEOTIDE SEQUENCE [LARGE SCALE GENOMIC DNA]</scope>
    <source>
        <strain evidence="7 8">SEMIA 415</strain>
    </source>
</reference>
<feature type="domain" description="HTH lysR-type" evidence="6">
    <location>
        <begin position="1"/>
        <end position="61"/>
    </location>
</feature>
<proteinExistence type="inferred from homology"/>
<dbReference type="Gene3D" id="1.10.10.10">
    <property type="entry name" value="Winged helix-like DNA-binding domain superfamily/Winged helix DNA-binding domain"/>
    <property type="match status" value="1"/>
</dbReference>
<dbReference type="AlphaFoldDB" id="A0AAE2SXH2"/>
<sequence>MKFRNLYLIEVFHAVMKTGSMTGAARLLNLSQPSVSKYIQILESSIGAELFVRDGRGISPTATAIIMYEDVHALFDQANSIYRIMESVSRTSRRTIRIGMPPLLGSRFVADVLAHVGRDHQDFDINVVVKDSEILKNWVNSGRLDLAIVHDLISGGGVNIAKAAMICIMPAGHSLCDRDCVEPGDLLNHDYVGFESDSPMQSRVDRLLREVGVKIYPRAVVTTTPTLVELVGVGIGISVVHPFALIDAHTPVAWTRFSPDIFWDYRVISSSTLRNSYLVTEFLQAIESVASMWLRRLSAPGALSAGPASVP</sequence>
<keyword evidence="5" id="KW-0804">Transcription</keyword>
<keyword evidence="2" id="KW-0805">Transcription regulation</keyword>
<comment type="similarity">
    <text evidence="1">Belongs to the LysR transcriptional regulatory family.</text>
</comment>
<dbReference type="InterPro" id="IPR000847">
    <property type="entry name" value="LysR_HTH_N"/>
</dbReference>
<protein>
    <submittedName>
        <fullName evidence="7">DNA-binding transcriptional LysR family regulator</fullName>
    </submittedName>
</protein>
<dbReference type="InterPro" id="IPR005119">
    <property type="entry name" value="LysR_subst-bd"/>
</dbReference>
<evidence type="ECO:0000256" key="4">
    <source>
        <dbReference type="ARBA" id="ARBA00023159"/>
    </source>
</evidence>
<dbReference type="PRINTS" id="PR00039">
    <property type="entry name" value="HTHLYSR"/>
</dbReference>
<keyword evidence="4" id="KW-0010">Activator</keyword>
<dbReference type="PROSITE" id="PS50931">
    <property type="entry name" value="HTH_LYSR"/>
    <property type="match status" value="1"/>
</dbReference>
<dbReference type="Pfam" id="PF03466">
    <property type="entry name" value="LysR_substrate"/>
    <property type="match status" value="1"/>
</dbReference>
<dbReference type="PANTHER" id="PTHR30427">
    <property type="entry name" value="TRANSCRIPTIONAL ACTIVATOR PROTEIN LYSR"/>
    <property type="match status" value="1"/>
</dbReference>
<dbReference type="SUPFAM" id="SSF53850">
    <property type="entry name" value="Periplasmic binding protein-like II"/>
    <property type="match status" value="1"/>
</dbReference>
<dbReference type="PANTHER" id="PTHR30427:SF1">
    <property type="entry name" value="TRANSCRIPTIONAL ACTIVATOR PROTEIN LYSR"/>
    <property type="match status" value="1"/>
</dbReference>
<evidence type="ECO:0000313" key="8">
    <source>
        <dbReference type="Proteomes" id="UP000538507"/>
    </source>
</evidence>
<dbReference type="GO" id="GO:0043565">
    <property type="term" value="F:sequence-specific DNA binding"/>
    <property type="evidence" value="ECO:0007669"/>
    <property type="project" value="TreeGrafter"/>
</dbReference>
<evidence type="ECO:0000259" key="6">
    <source>
        <dbReference type="PROSITE" id="PS50931"/>
    </source>
</evidence>
<evidence type="ECO:0000256" key="5">
    <source>
        <dbReference type="ARBA" id="ARBA00023163"/>
    </source>
</evidence>
<dbReference type="Proteomes" id="UP000538507">
    <property type="component" value="Unassembled WGS sequence"/>
</dbReference>
<keyword evidence="3 7" id="KW-0238">DNA-binding</keyword>
<dbReference type="InterPro" id="IPR036390">
    <property type="entry name" value="WH_DNA-bd_sf"/>
</dbReference>
<dbReference type="GO" id="GO:0010628">
    <property type="term" value="P:positive regulation of gene expression"/>
    <property type="evidence" value="ECO:0007669"/>
    <property type="project" value="TreeGrafter"/>
</dbReference>
<dbReference type="Pfam" id="PF00126">
    <property type="entry name" value="HTH_1"/>
    <property type="match status" value="1"/>
</dbReference>
<dbReference type="Gene3D" id="3.40.190.290">
    <property type="match status" value="1"/>
</dbReference>
<dbReference type="GO" id="GO:0003700">
    <property type="term" value="F:DNA-binding transcription factor activity"/>
    <property type="evidence" value="ECO:0007669"/>
    <property type="project" value="InterPro"/>
</dbReference>
<evidence type="ECO:0000256" key="1">
    <source>
        <dbReference type="ARBA" id="ARBA00009437"/>
    </source>
</evidence>
<comment type="caution">
    <text evidence="7">The sequence shown here is derived from an EMBL/GenBank/DDBJ whole genome shotgun (WGS) entry which is preliminary data.</text>
</comment>
<dbReference type="InterPro" id="IPR036388">
    <property type="entry name" value="WH-like_DNA-bd_sf"/>
</dbReference>
<accession>A0AAE2SXH2</accession>
<evidence type="ECO:0000256" key="3">
    <source>
        <dbReference type="ARBA" id="ARBA00023125"/>
    </source>
</evidence>
<dbReference type="EMBL" id="JACIGO010000003">
    <property type="protein sequence ID" value="MBB4291430.1"/>
    <property type="molecule type" value="Genomic_DNA"/>
</dbReference>
<organism evidence="7 8">
    <name type="scientific">Rhizobium leguminosarum</name>
    <dbReference type="NCBI Taxonomy" id="384"/>
    <lineage>
        <taxon>Bacteria</taxon>
        <taxon>Pseudomonadati</taxon>
        <taxon>Pseudomonadota</taxon>
        <taxon>Alphaproteobacteria</taxon>
        <taxon>Hyphomicrobiales</taxon>
        <taxon>Rhizobiaceae</taxon>
        <taxon>Rhizobium/Agrobacterium group</taxon>
        <taxon>Rhizobium</taxon>
    </lineage>
</organism>